<reference evidence="2 3" key="1">
    <citation type="submission" date="2019-08" db="EMBL/GenBank/DDBJ databases">
        <title>Aureimonas fodiniaquatilis sp. nov., isolated from a coal mine wastewater.</title>
        <authorList>
            <person name="Kim W."/>
        </authorList>
    </citation>
    <scope>NUCLEOTIDE SEQUENCE [LARGE SCALE GENOMIC DNA]</scope>
    <source>
        <strain evidence="2 3">CAU 1482</strain>
    </source>
</reference>
<dbReference type="OrthoDB" id="9776919at2"/>
<evidence type="ECO:0000256" key="1">
    <source>
        <dbReference type="PIRSR" id="PIRSR006661-1"/>
    </source>
</evidence>
<dbReference type="AlphaFoldDB" id="A0A5B0DWJ3"/>
<dbReference type="SUPFAM" id="SSF52402">
    <property type="entry name" value="Adenine nucleotide alpha hydrolases-like"/>
    <property type="match status" value="1"/>
</dbReference>
<dbReference type="Proteomes" id="UP000324738">
    <property type="component" value="Unassembled WGS sequence"/>
</dbReference>
<dbReference type="PANTHER" id="PTHR43169:SF2">
    <property type="entry name" value="NAD_GMP SYNTHASE DOMAIN-CONTAINING PROTEIN"/>
    <property type="match status" value="1"/>
</dbReference>
<accession>A0A5B0DWJ3</accession>
<name>A0A5B0DWJ3_9HYPH</name>
<sequence>MVAALQRLETALAAHPPLAIAVSGGVDSMTLAFLAHRISDVEMIHASSPAVPAEATARVEAYANRFGWKLTVARAREFEDPDYLANPVNRCFFCKSNLYQRISELSPRKIASGANLDDLGDYRPGLLAAAERQVVHPLIEAQINKQMVRELARAERLDDLAELAAQPCLSSRIETGIGINADDLAFVHMVESAVRQIGGAPADVRCRITRNGVVLELEAESSERVVHEATALASRLAADSGRQWSMTRPYQRGSAFLHSRP</sequence>
<dbReference type="PIRSF" id="PIRSF006661">
    <property type="entry name" value="PP-lp_UCP006661"/>
    <property type="match status" value="1"/>
</dbReference>
<keyword evidence="3" id="KW-1185">Reference proteome</keyword>
<keyword evidence="2" id="KW-0378">Hydrolase</keyword>
<dbReference type="EMBL" id="VTWH01000002">
    <property type="protein sequence ID" value="KAA0971197.1"/>
    <property type="molecule type" value="Genomic_DNA"/>
</dbReference>
<gene>
    <name evidence="2" type="ORF">FPY71_06415</name>
</gene>
<protein>
    <submittedName>
        <fullName evidence="2">Adenine nucleotide alpha hydrolase</fullName>
    </submittedName>
</protein>
<dbReference type="InterPro" id="IPR052188">
    <property type="entry name" value="Ni-pincer_cofactor_biosynth"/>
</dbReference>
<evidence type="ECO:0000313" key="3">
    <source>
        <dbReference type="Proteomes" id="UP000324738"/>
    </source>
</evidence>
<organism evidence="2 3">
    <name type="scientific">Aureimonas fodinaquatilis</name>
    <dbReference type="NCBI Taxonomy" id="2565783"/>
    <lineage>
        <taxon>Bacteria</taxon>
        <taxon>Pseudomonadati</taxon>
        <taxon>Pseudomonadota</taxon>
        <taxon>Alphaproteobacteria</taxon>
        <taxon>Hyphomicrobiales</taxon>
        <taxon>Aurantimonadaceae</taxon>
        <taxon>Aureimonas</taxon>
    </lineage>
</organism>
<comment type="caution">
    <text evidence="2">The sequence shown here is derived from an EMBL/GenBank/DDBJ whole genome shotgun (WGS) entry which is preliminary data.</text>
</comment>
<dbReference type="GO" id="GO:0016787">
    <property type="term" value="F:hydrolase activity"/>
    <property type="evidence" value="ECO:0007669"/>
    <property type="project" value="UniProtKB-KW"/>
</dbReference>
<dbReference type="InterPro" id="IPR005232">
    <property type="entry name" value="LarE"/>
</dbReference>
<feature type="active site" description="Nucleophile and sulfur donor" evidence="1">
    <location>
        <position position="168"/>
    </location>
</feature>
<dbReference type="Gene3D" id="3.40.50.620">
    <property type="entry name" value="HUPs"/>
    <property type="match status" value="1"/>
</dbReference>
<dbReference type="InterPro" id="IPR014729">
    <property type="entry name" value="Rossmann-like_a/b/a_fold"/>
</dbReference>
<proteinExistence type="predicted"/>
<dbReference type="GO" id="GO:0016783">
    <property type="term" value="F:sulfurtransferase activity"/>
    <property type="evidence" value="ECO:0007669"/>
    <property type="project" value="InterPro"/>
</dbReference>
<evidence type="ECO:0000313" key="2">
    <source>
        <dbReference type="EMBL" id="KAA0971197.1"/>
    </source>
</evidence>
<dbReference type="PANTHER" id="PTHR43169">
    <property type="entry name" value="EXSB FAMILY PROTEIN"/>
    <property type="match status" value="1"/>
</dbReference>